<sequence>MTADSSIQPLTPSTPSTIVQSLPTDNINILQRENEYLQKHIQIELNQWRKNNYNSIKHSIISIVICAISLVFGVFLLASHSFQNQIRNIISTSFIGAGGTISLLGSLLSLRDLFKKIDENKQDVKDFTDLFKRFQSKSEDEGNIQGIATNNQDRLCKHMEDQTKILNFLKKLNRHMQYMSICRSLYVSIASLIFVTLSIISVFLIMEPNQTPLFESIDSLLISFSAICLLSNISDMISIQLIIPKISEKISKNEKRYKYKIDLTKIIKKLIKSNEENEQPRQCLPCSNIIKYLELLTFVILVPFYFFHGLMSLNLEVKRISMGNDELDGVNRVLYGLPLEKENYEKSSESIPTDMQVLTI</sequence>
<evidence type="ECO:0000313" key="3">
    <source>
        <dbReference type="Proteomes" id="UP000789901"/>
    </source>
</evidence>
<proteinExistence type="predicted"/>
<comment type="caution">
    <text evidence="2">The sequence shown here is derived from an EMBL/GenBank/DDBJ whole genome shotgun (WGS) entry which is preliminary data.</text>
</comment>
<feature type="transmembrane region" description="Helical" evidence="1">
    <location>
        <begin position="89"/>
        <end position="110"/>
    </location>
</feature>
<keyword evidence="1" id="KW-0472">Membrane</keyword>
<evidence type="ECO:0000313" key="2">
    <source>
        <dbReference type="EMBL" id="CAG8817594.1"/>
    </source>
</evidence>
<dbReference type="EMBL" id="CAJVQB010031910">
    <property type="protein sequence ID" value="CAG8817594.1"/>
    <property type="molecule type" value="Genomic_DNA"/>
</dbReference>
<feature type="transmembrane region" description="Helical" evidence="1">
    <location>
        <begin position="59"/>
        <end position="77"/>
    </location>
</feature>
<name>A0ABN7W5W4_GIGMA</name>
<organism evidence="2 3">
    <name type="scientific">Gigaspora margarita</name>
    <dbReference type="NCBI Taxonomy" id="4874"/>
    <lineage>
        <taxon>Eukaryota</taxon>
        <taxon>Fungi</taxon>
        <taxon>Fungi incertae sedis</taxon>
        <taxon>Mucoromycota</taxon>
        <taxon>Glomeromycotina</taxon>
        <taxon>Glomeromycetes</taxon>
        <taxon>Diversisporales</taxon>
        <taxon>Gigasporaceae</taxon>
        <taxon>Gigaspora</taxon>
    </lineage>
</organism>
<accession>A0ABN7W5W4</accession>
<reference evidence="2 3" key="1">
    <citation type="submission" date="2021-06" db="EMBL/GenBank/DDBJ databases">
        <authorList>
            <person name="Kallberg Y."/>
            <person name="Tangrot J."/>
            <person name="Rosling A."/>
        </authorList>
    </citation>
    <scope>NUCLEOTIDE SEQUENCE [LARGE SCALE GENOMIC DNA]</scope>
    <source>
        <strain evidence="2 3">120-4 pot B 10/14</strain>
    </source>
</reference>
<keyword evidence="3" id="KW-1185">Reference proteome</keyword>
<gene>
    <name evidence="2" type="ORF">GMARGA_LOCUS26845</name>
</gene>
<keyword evidence="1" id="KW-0812">Transmembrane</keyword>
<feature type="transmembrane region" description="Helical" evidence="1">
    <location>
        <begin position="221"/>
        <end position="243"/>
    </location>
</feature>
<evidence type="ECO:0000256" key="1">
    <source>
        <dbReference type="SAM" id="Phobius"/>
    </source>
</evidence>
<dbReference type="Proteomes" id="UP000789901">
    <property type="component" value="Unassembled WGS sequence"/>
</dbReference>
<keyword evidence="1" id="KW-1133">Transmembrane helix</keyword>
<feature type="transmembrane region" description="Helical" evidence="1">
    <location>
        <begin position="184"/>
        <end position="206"/>
    </location>
</feature>
<feature type="transmembrane region" description="Helical" evidence="1">
    <location>
        <begin position="289"/>
        <end position="307"/>
    </location>
</feature>
<protein>
    <submittedName>
        <fullName evidence="2">27035_t:CDS:1</fullName>
    </submittedName>
</protein>